<keyword evidence="2 6" id="KW-0378">Hydrolase</keyword>
<keyword evidence="1" id="KW-0227">DNA damage</keyword>
<feature type="domain" description="Uracil-DNA glycosylase-like" evidence="5">
    <location>
        <begin position="171"/>
        <end position="305"/>
    </location>
</feature>
<reference evidence="6 7" key="1">
    <citation type="submission" date="2024-01" db="EMBL/GenBank/DDBJ databases">
        <title>A draft genome for the cacao thread blight pathogen Marasmiellus scandens.</title>
        <authorList>
            <person name="Baruah I.K."/>
            <person name="Leung J."/>
            <person name="Bukari Y."/>
            <person name="Amoako-Attah I."/>
            <person name="Meinhardt L.W."/>
            <person name="Bailey B.A."/>
            <person name="Cohen S.P."/>
        </authorList>
    </citation>
    <scope>NUCLEOTIDE SEQUENCE [LARGE SCALE GENOMIC DNA]</scope>
    <source>
        <strain evidence="6 7">GH-19</strain>
    </source>
</reference>
<feature type="region of interest" description="Disordered" evidence="4">
    <location>
        <begin position="21"/>
        <end position="136"/>
    </location>
</feature>
<dbReference type="EC" id="3.2.2.29" evidence="6"/>
<name>A0ABR1IW20_9AGAR</name>
<feature type="compositionally biased region" description="Basic residues" evidence="4">
    <location>
        <begin position="104"/>
        <end position="123"/>
    </location>
</feature>
<dbReference type="Pfam" id="PF03167">
    <property type="entry name" value="UDG"/>
    <property type="match status" value="1"/>
</dbReference>
<feature type="compositionally biased region" description="Polar residues" evidence="4">
    <location>
        <begin position="49"/>
        <end position="60"/>
    </location>
</feature>
<dbReference type="Gene3D" id="3.40.470.10">
    <property type="entry name" value="Uracil-DNA glycosylase-like domain"/>
    <property type="match status" value="1"/>
</dbReference>
<evidence type="ECO:0000259" key="5">
    <source>
        <dbReference type="Pfam" id="PF03167"/>
    </source>
</evidence>
<keyword evidence="7" id="KW-1185">Reference proteome</keyword>
<dbReference type="PANTHER" id="PTHR12159">
    <property type="entry name" value="G/T AND G/U MISMATCH-SPECIFIC DNA GLYCOSYLASE"/>
    <property type="match status" value="1"/>
</dbReference>
<dbReference type="CDD" id="cd10028">
    <property type="entry name" value="UDG-F2_TDG_MUG"/>
    <property type="match status" value="1"/>
</dbReference>
<evidence type="ECO:0000313" key="6">
    <source>
        <dbReference type="EMBL" id="KAK7439372.1"/>
    </source>
</evidence>
<evidence type="ECO:0000313" key="7">
    <source>
        <dbReference type="Proteomes" id="UP001498398"/>
    </source>
</evidence>
<proteinExistence type="predicted"/>
<dbReference type="PANTHER" id="PTHR12159:SF9">
    <property type="entry name" value="G_T MISMATCH-SPECIFIC THYMINE DNA GLYCOSYLASE"/>
    <property type="match status" value="1"/>
</dbReference>
<protein>
    <submittedName>
        <fullName evidence="6">Uracil DNA N-glycosylase Thp1</fullName>
        <ecNumber evidence="6">3.2.2.29</ecNumber>
    </submittedName>
</protein>
<dbReference type="GO" id="GO:0141016">
    <property type="term" value="F:G/T mismatch-specific thymine-DNA glycosylase activity"/>
    <property type="evidence" value="ECO:0007669"/>
    <property type="project" value="UniProtKB-EC"/>
</dbReference>
<evidence type="ECO:0000256" key="4">
    <source>
        <dbReference type="SAM" id="MobiDB-lite"/>
    </source>
</evidence>
<evidence type="ECO:0000256" key="1">
    <source>
        <dbReference type="ARBA" id="ARBA00022763"/>
    </source>
</evidence>
<organism evidence="6 7">
    <name type="scientific">Marasmiellus scandens</name>
    <dbReference type="NCBI Taxonomy" id="2682957"/>
    <lineage>
        <taxon>Eukaryota</taxon>
        <taxon>Fungi</taxon>
        <taxon>Dikarya</taxon>
        <taxon>Basidiomycota</taxon>
        <taxon>Agaricomycotina</taxon>
        <taxon>Agaricomycetes</taxon>
        <taxon>Agaricomycetidae</taxon>
        <taxon>Agaricales</taxon>
        <taxon>Marasmiineae</taxon>
        <taxon>Omphalotaceae</taxon>
        <taxon>Marasmiellus</taxon>
    </lineage>
</organism>
<keyword evidence="3" id="KW-0234">DNA repair</keyword>
<dbReference type="EMBL" id="JBANRG010000073">
    <property type="protein sequence ID" value="KAK7439372.1"/>
    <property type="molecule type" value="Genomic_DNA"/>
</dbReference>
<dbReference type="InterPro" id="IPR036895">
    <property type="entry name" value="Uracil-DNA_glycosylase-like_sf"/>
</dbReference>
<dbReference type="SUPFAM" id="SSF52141">
    <property type="entry name" value="Uracil-DNA glycosylase-like"/>
    <property type="match status" value="1"/>
</dbReference>
<sequence length="395" mass="43160">MDTSVPRRSLRKRMAENECLDTRHCVGSPSPTKRSRQTRAQKDEVTIVASLTSTQTSTTDFDLHGEQGGGNPGDLKLRRSPRSQKGQAEMNSLTATLEKSSQSNRKRTSSSRKRSIPRKRTSLAKRSSSNYAPPEKYIHLNPITDRMGMELDGECAFERTSLSLGCISFETVVFCGINPGQTSGANGLHFSGPGNRFWPALSSSKLIQGQKVTFTDGPDLPRRFNLGLTDLVSRPTASGKELSTEEKKAAVPSFLQKISQYRPRIVCFMGLGTPSTIFRDVVCSTAKVSAPENESRKKGSKKSKGSAVSKVVPGCMDLKLVHRGVTDPNAVRETIFWALPSTSGAVGQYQHPDHVRLMNEVHDYLTKLKSSAGNTEEMFTLPSMSDSGISVDATI</sequence>
<keyword evidence="6" id="KW-0326">Glycosidase</keyword>
<feature type="compositionally biased region" description="Polar residues" evidence="4">
    <location>
        <begin position="83"/>
        <end position="98"/>
    </location>
</feature>
<evidence type="ECO:0000256" key="3">
    <source>
        <dbReference type="ARBA" id="ARBA00023204"/>
    </source>
</evidence>
<gene>
    <name evidence="6" type="primary">thp1_2</name>
    <name evidence="6" type="ORF">VKT23_017596</name>
</gene>
<accession>A0ABR1IW20</accession>
<dbReference type="InterPro" id="IPR005122">
    <property type="entry name" value="Uracil-DNA_glycosylase-like"/>
</dbReference>
<evidence type="ECO:0000256" key="2">
    <source>
        <dbReference type="ARBA" id="ARBA00022801"/>
    </source>
</evidence>
<comment type="caution">
    <text evidence="6">The sequence shown here is derived from an EMBL/GenBank/DDBJ whole genome shotgun (WGS) entry which is preliminary data.</text>
</comment>
<dbReference type="InterPro" id="IPR015637">
    <property type="entry name" value="MUG/TDG"/>
</dbReference>
<dbReference type="Proteomes" id="UP001498398">
    <property type="component" value="Unassembled WGS sequence"/>
</dbReference>